<dbReference type="Proteomes" id="UP001153269">
    <property type="component" value="Unassembled WGS sequence"/>
</dbReference>
<dbReference type="EMBL" id="CADEAL010001001">
    <property type="protein sequence ID" value="CAB1427827.1"/>
    <property type="molecule type" value="Genomic_DNA"/>
</dbReference>
<sequence length="263" mass="28859">MEQLTRAVVNQKKVLSHPGVVQVENRQLDVSPVIQARERSLRTDVSNKPTSFLLSLSCHDVPVHMSQFGLSVSASERERHVSNYMMNLELQRLSLLLFVGGVWGGVTAPRSDRAAGRSLSLSCRLHRNFPYYEESRASSPPLRVRLITCLLISGGAQLGPVYRPHLPAAHSAAAMSRRPFRLRTHDATQTSNAKDPQSTQTHSSGLLWALRARGLDCLQQLISSCVVLLFAAEEDSVFSASLSLSLRFNPSTSPPLSGGQHAK</sequence>
<evidence type="ECO:0000313" key="2">
    <source>
        <dbReference type="Proteomes" id="UP001153269"/>
    </source>
</evidence>
<proteinExistence type="predicted"/>
<organism evidence="1 2">
    <name type="scientific">Pleuronectes platessa</name>
    <name type="common">European plaice</name>
    <dbReference type="NCBI Taxonomy" id="8262"/>
    <lineage>
        <taxon>Eukaryota</taxon>
        <taxon>Metazoa</taxon>
        <taxon>Chordata</taxon>
        <taxon>Craniata</taxon>
        <taxon>Vertebrata</taxon>
        <taxon>Euteleostomi</taxon>
        <taxon>Actinopterygii</taxon>
        <taxon>Neopterygii</taxon>
        <taxon>Teleostei</taxon>
        <taxon>Neoteleostei</taxon>
        <taxon>Acanthomorphata</taxon>
        <taxon>Carangaria</taxon>
        <taxon>Pleuronectiformes</taxon>
        <taxon>Pleuronectoidei</taxon>
        <taxon>Pleuronectidae</taxon>
        <taxon>Pleuronectes</taxon>
    </lineage>
</organism>
<gene>
    <name evidence="1" type="ORF">PLEPLA_LOCUS15772</name>
</gene>
<accession>A0A9N7UC71</accession>
<reference evidence="1" key="1">
    <citation type="submission" date="2020-03" db="EMBL/GenBank/DDBJ databases">
        <authorList>
            <person name="Weist P."/>
        </authorList>
    </citation>
    <scope>NUCLEOTIDE SEQUENCE</scope>
</reference>
<comment type="caution">
    <text evidence="1">The sequence shown here is derived from an EMBL/GenBank/DDBJ whole genome shotgun (WGS) entry which is preliminary data.</text>
</comment>
<name>A0A9N7UC71_PLEPL</name>
<evidence type="ECO:0000313" key="1">
    <source>
        <dbReference type="EMBL" id="CAB1427827.1"/>
    </source>
</evidence>
<keyword evidence="2" id="KW-1185">Reference proteome</keyword>
<protein>
    <submittedName>
        <fullName evidence="1">Uncharacterized protein</fullName>
    </submittedName>
</protein>
<dbReference type="AlphaFoldDB" id="A0A9N7UC71"/>